<proteinExistence type="predicted"/>
<name>A0A7M1RYG9_9CAUD</name>
<dbReference type="Proteomes" id="UP000593882">
    <property type="component" value="Segment"/>
</dbReference>
<organism evidence="1 2">
    <name type="scientific">uncultured phage cr85_1</name>
    <dbReference type="NCBI Taxonomy" id="2772074"/>
    <lineage>
        <taxon>Viruses</taxon>
        <taxon>Duplodnaviria</taxon>
        <taxon>Heunggongvirae</taxon>
        <taxon>Uroviricota</taxon>
        <taxon>Caudoviricetes</taxon>
        <taxon>Crassvirales</taxon>
        <taxon>Steigviridae</taxon>
        <taxon>Asinivirinae</taxon>
        <taxon>Kahnovirus</taxon>
        <taxon>Kahnovirus oralis</taxon>
    </lineage>
</organism>
<accession>A0A7M1RYG9</accession>
<dbReference type="KEGG" id="vg:65130071"/>
<dbReference type="GeneID" id="65130071"/>
<dbReference type="EMBL" id="MT774390">
    <property type="protein sequence ID" value="QOR59485.1"/>
    <property type="molecule type" value="Genomic_DNA"/>
</dbReference>
<protein>
    <submittedName>
        <fullName evidence="1">Putative RNA-polymerase subunit</fullName>
    </submittedName>
</protein>
<dbReference type="RefSeq" id="YP_010111643.1">
    <property type="nucleotide sequence ID" value="NC_055883.1"/>
</dbReference>
<sequence>MARDCAIIPTVKNKNGQKVGSKLFKDLLSFTSNDREQARYIYEITKSDYFVRNFMPKLTLDENNEPTLRSLLKQTNISEVIPESKVLEVLNKEIGYYKRGMDRPALWIDNDKNYKDLKQRAIYFNQNSEFRDDYVARVIKIKDYESPRTFIGIKVERKNRFNSIDADKMEYNENLNNRLRSILESHGIGIGALTDLEKRMGIHGVADFDVARNAADGLIEMIRLANGIQGEKALPEEFAHFAIEAMGDNPLVTRLVNNISSNGLTGEIMGEDYDTYNTLYHGDEFKLAKEAAGKLLAKHLLQGEDIPSKPYKNLLQRVIQAVKGFFQKLSASPIQRAMKEADKNFGSLARQILDGSLDETINVDNIKSSGVFYNTSERITRDKKLLQEIIGNELKRLKIYEKRNPNSQFSANQRLLIDRLDIELADNNEIEGIYTFLENALEELSKVNNRLTMLQNTPATDVNERARVLRDVRNYLYSYKHITDDIRKSLVDEEKYEDNRYGQRVRVALDNTSTLLGDLFVKYNNVSMPLFVDFIKPFVGESITVPFGKFKGKTMTAEDLVKVADNDISFFDRWLDSMADSSDYMLKVMDQAVKKSKENARLETINVMKELQAAAIKLEQAGIKNTDWMFERDSKGNLTGNYISEINQGLFKEKVREMFKALNEKYGHNPVGDYAEKYRRERQAWFDANMEIVDGKKQPKVSIYGNKAYQNLNPAQKEYYNKVMDIKAKLDSYLPDKYTTLTNAVKIRKDLLERVKSSDGVKSGAKQIWESIKDEFIRRTDDTEFGDRATVKDFEGREVQVLPIYYTKMKKGESPNDLSTDVTSTLTAYAAMANDFNEMGKVIDVLELGRDMLREREIVQVRGGKPLAEKFKSVGRKVESVLTKSGDETRFMQRLNDFFEMQVYGRYMADEGTFGNTKIDKGKVANFVNRVTSLNTLAINVLSGISNVATGGVMMRIESFSGEFFNESNTLRADRNYGQALPEFLAEIGNRVKTSKLALWDELFNVMQEYETDVKEVNFDRKTWFSRMFGTSALFLMNNAGEHWMQNRTSLALADAYKMKAPDGKIVSLWDAMEVVPIDKNNKKLGAKLQLKQGYTKEDGSAFTKDDIIAFSRKSAAINQRMHGIYNKADRNAVQRLAIGRMAIMFRKWVKPSLNRRFKSASYNMDLQTWTEGYYITTGRFLWQLAQELRKSQFDIVSDWNKLSKTEKANIKRAVTEVAHYLAIVAVLGMIDWDDKDNRPWLTKIVEYQLRRLKTETGVLIPGKPMVDEGLKIMKSPAAAVQTIQSTLDLVGLINPMNYEVFAGEDALIQSGQFKDKTKAYRLLMKSPLVPMRSTITRGIDPELAIPYFKQ</sequence>
<evidence type="ECO:0000313" key="2">
    <source>
        <dbReference type="Proteomes" id="UP000593882"/>
    </source>
</evidence>
<keyword evidence="2" id="KW-1185">Reference proteome</keyword>
<reference evidence="1 2" key="1">
    <citation type="submission" date="2020-07" db="EMBL/GenBank/DDBJ databases">
        <title>Taxonomic proposal: Crassvirales, a new order of highly abundant and diverse bacterial viruses.</title>
        <authorList>
            <person name="Shkoporov A.N."/>
            <person name="Stockdale S.R."/>
            <person name="Guerin E."/>
            <person name="Ross R.P."/>
            <person name="Hill C."/>
        </authorList>
    </citation>
    <scope>NUCLEOTIDE SEQUENCE [LARGE SCALE GENOMIC DNA]</scope>
</reference>
<evidence type="ECO:0000313" key="1">
    <source>
        <dbReference type="EMBL" id="QOR59485.1"/>
    </source>
</evidence>